<dbReference type="GO" id="GO:0005737">
    <property type="term" value="C:cytoplasm"/>
    <property type="evidence" value="ECO:0007669"/>
    <property type="project" value="TreeGrafter"/>
</dbReference>
<dbReference type="InterPro" id="IPR001401">
    <property type="entry name" value="Dynamin_GTPase"/>
</dbReference>
<dbReference type="EMBL" id="CAMXCT020003347">
    <property type="protein sequence ID" value="CAL1157368.1"/>
    <property type="molecule type" value="Genomic_DNA"/>
</dbReference>
<dbReference type="GO" id="GO:0005525">
    <property type="term" value="F:GTP binding"/>
    <property type="evidence" value="ECO:0007669"/>
    <property type="project" value="InterPro"/>
</dbReference>
<proteinExistence type="predicted"/>
<evidence type="ECO:0000313" key="5">
    <source>
        <dbReference type="EMBL" id="CAL1157368.1"/>
    </source>
</evidence>
<comment type="caution">
    <text evidence="4">The sequence shown here is derived from an EMBL/GenBank/DDBJ whole genome shotgun (WGS) entry which is preliminary data.</text>
</comment>
<dbReference type="Gene3D" id="3.40.50.300">
    <property type="entry name" value="P-loop containing nucleotide triphosphate hydrolases"/>
    <property type="match status" value="1"/>
</dbReference>
<evidence type="ECO:0000313" key="7">
    <source>
        <dbReference type="Proteomes" id="UP001152797"/>
    </source>
</evidence>
<organism evidence="4">
    <name type="scientific">Cladocopium goreaui</name>
    <dbReference type="NCBI Taxonomy" id="2562237"/>
    <lineage>
        <taxon>Eukaryota</taxon>
        <taxon>Sar</taxon>
        <taxon>Alveolata</taxon>
        <taxon>Dinophyceae</taxon>
        <taxon>Suessiales</taxon>
        <taxon>Symbiodiniaceae</taxon>
        <taxon>Cladocopium</taxon>
    </lineage>
</organism>
<protein>
    <submittedName>
        <fullName evidence="6">Interferon-induced GTP-binding protein Mx1 (Interferon-regulated resistance GTP-binding protein MxA) (Myxoma resistance protein 1) (Myxovirus resistance protein 1)</fullName>
    </submittedName>
</protein>
<feature type="domain" description="Dynamin-type G" evidence="3">
    <location>
        <begin position="22"/>
        <end position="281"/>
    </location>
</feature>
<evidence type="ECO:0000313" key="6">
    <source>
        <dbReference type="EMBL" id="CAL4791305.1"/>
    </source>
</evidence>
<dbReference type="EMBL" id="CAMXCT030003347">
    <property type="protein sequence ID" value="CAL4791305.1"/>
    <property type="molecule type" value="Genomic_DNA"/>
</dbReference>
<dbReference type="Pfam" id="PF01031">
    <property type="entry name" value="Dynamin_M"/>
    <property type="match status" value="1"/>
</dbReference>
<dbReference type="EMBL" id="CAMXCT010003347">
    <property type="protein sequence ID" value="CAI4003993.1"/>
    <property type="molecule type" value="Genomic_DNA"/>
</dbReference>
<dbReference type="GO" id="GO:0005874">
    <property type="term" value="C:microtubule"/>
    <property type="evidence" value="ECO:0007669"/>
    <property type="project" value="TreeGrafter"/>
</dbReference>
<evidence type="ECO:0000256" key="2">
    <source>
        <dbReference type="ARBA" id="ARBA00023134"/>
    </source>
</evidence>
<dbReference type="PRINTS" id="PR00195">
    <property type="entry name" value="DYNAMIN"/>
</dbReference>
<dbReference type="GO" id="GO:0003924">
    <property type="term" value="F:GTPase activity"/>
    <property type="evidence" value="ECO:0007669"/>
    <property type="project" value="InterPro"/>
</dbReference>
<dbReference type="GO" id="GO:0016020">
    <property type="term" value="C:membrane"/>
    <property type="evidence" value="ECO:0007669"/>
    <property type="project" value="TreeGrafter"/>
</dbReference>
<sequence>MAQVSKKLGLFERVRAVCHSESIPIPGVVVVGDQSSGKSSLLENISGIRFPRSQTTCTRMPCVLQLLSDPTVGEPFAEVSMDPSFADATKCSVLDVEEQIKKATTKHATGNQITKEALYVRVVRREGPQLSLIDLPGITHNADKMEDIHEVTAGLAEEYIKREEMVVLCVEPAMSDFGNAEALKLAKKYDPDGSRTLGVVTKCDDAANAEECDLAEKVGMVRESDVRLALGYHCVVNPSQNDVNEGRSREDHLAKERTVFTESERMRKIPKENWGIEASRG</sequence>
<evidence type="ECO:0000259" key="3">
    <source>
        <dbReference type="PROSITE" id="PS51718"/>
    </source>
</evidence>
<dbReference type="InterPro" id="IPR000375">
    <property type="entry name" value="Dynamin_stalk"/>
</dbReference>
<keyword evidence="1" id="KW-0547">Nucleotide-binding</keyword>
<dbReference type="PROSITE" id="PS51718">
    <property type="entry name" value="G_DYNAMIN_2"/>
    <property type="match status" value="1"/>
</dbReference>
<keyword evidence="2" id="KW-0342">GTP-binding</keyword>
<dbReference type="SUPFAM" id="SSF52540">
    <property type="entry name" value="P-loop containing nucleoside triphosphate hydrolases"/>
    <property type="match status" value="1"/>
</dbReference>
<dbReference type="InterPro" id="IPR027417">
    <property type="entry name" value="P-loop_NTPase"/>
</dbReference>
<dbReference type="InterPro" id="IPR030381">
    <property type="entry name" value="G_DYNAMIN_dom"/>
</dbReference>
<evidence type="ECO:0000313" key="4">
    <source>
        <dbReference type="EMBL" id="CAI4003993.1"/>
    </source>
</evidence>
<gene>
    <name evidence="4" type="ORF">C1SCF055_LOCUS29811</name>
</gene>
<dbReference type="InterPro" id="IPR022812">
    <property type="entry name" value="Dynamin"/>
</dbReference>
<name>A0A9P1D502_9DINO</name>
<dbReference type="PANTHER" id="PTHR11566">
    <property type="entry name" value="DYNAMIN"/>
    <property type="match status" value="1"/>
</dbReference>
<dbReference type="Proteomes" id="UP001152797">
    <property type="component" value="Unassembled WGS sequence"/>
</dbReference>
<dbReference type="AlphaFoldDB" id="A0A9P1D502"/>
<dbReference type="CDD" id="cd08771">
    <property type="entry name" value="DLP_1"/>
    <property type="match status" value="1"/>
</dbReference>
<dbReference type="SMART" id="SM00053">
    <property type="entry name" value="DYNc"/>
    <property type="match status" value="1"/>
</dbReference>
<keyword evidence="7" id="KW-1185">Reference proteome</keyword>
<dbReference type="OrthoDB" id="5061070at2759"/>
<dbReference type="PANTHER" id="PTHR11566:SF21">
    <property type="entry name" value="DYNAMIN RELATED PROTEIN 1, ISOFORM A"/>
    <property type="match status" value="1"/>
</dbReference>
<accession>A0A9P1D502</accession>
<dbReference type="InterPro" id="IPR045063">
    <property type="entry name" value="Dynamin_N"/>
</dbReference>
<reference evidence="4" key="1">
    <citation type="submission" date="2022-10" db="EMBL/GenBank/DDBJ databases">
        <authorList>
            <person name="Chen Y."/>
            <person name="Dougan E. K."/>
            <person name="Chan C."/>
            <person name="Rhodes N."/>
            <person name="Thang M."/>
        </authorList>
    </citation>
    <scope>NUCLEOTIDE SEQUENCE</scope>
</reference>
<evidence type="ECO:0000256" key="1">
    <source>
        <dbReference type="ARBA" id="ARBA00022741"/>
    </source>
</evidence>
<reference evidence="5" key="2">
    <citation type="submission" date="2024-04" db="EMBL/GenBank/DDBJ databases">
        <authorList>
            <person name="Chen Y."/>
            <person name="Shah S."/>
            <person name="Dougan E. K."/>
            <person name="Thang M."/>
            <person name="Chan C."/>
        </authorList>
    </citation>
    <scope>NUCLEOTIDE SEQUENCE [LARGE SCALE GENOMIC DNA]</scope>
</reference>
<dbReference type="Pfam" id="PF00350">
    <property type="entry name" value="Dynamin_N"/>
    <property type="match status" value="1"/>
</dbReference>
<dbReference type="GO" id="GO:0008017">
    <property type="term" value="F:microtubule binding"/>
    <property type="evidence" value="ECO:0007669"/>
    <property type="project" value="TreeGrafter"/>
</dbReference>